<organism evidence="2 3">
    <name type="scientific">Streptomyces prasinosporus</name>
    <dbReference type="NCBI Taxonomy" id="68256"/>
    <lineage>
        <taxon>Bacteria</taxon>
        <taxon>Bacillati</taxon>
        <taxon>Actinomycetota</taxon>
        <taxon>Actinomycetes</taxon>
        <taxon>Kitasatosporales</taxon>
        <taxon>Streptomycetaceae</taxon>
        <taxon>Streptomyces</taxon>
        <taxon>Streptomyces albogriseolus group</taxon>
    </lineage>
</organism>
<dbReference type="PROSITE" id="PS51387">
    <property type="entry name" value="FAD_PCMH"/>
    <property type="match status" value="1"/>
</dbReference>
<dbReference type="SUPFAM" id="SSF56176">
    <property type="entry name" value="FAD-binding/transporter-associated domain-like"/>
    <property type="match status" value="1"/>
</dbReference>
<dbReference type="Proteomes" id="UP001501455">
    <property type="component" value="Unassembled WGS sequence"/>
</dbReference>
<keyword evidence="3" id="KW-1185">Reference proteome</keyword>
<gene>
    <name evidence="2" type="ORF">GCM10019016_006520</name>
</gene>
<dbReference type="InterPro" id="IPR006094">
    <property type="entry name" value="Oxid_FAD_bind_N"/>
</dbReference>
<accession>A0ABP6TFN6</accession>
<sequence>MRTATALRVPVVPQGARTGLSGAANATDGCIVLSLTRMDRILEISPVDRIAVVEPGRRQRRALPRRSPSTA</sequence>
<dbReference type="EMBL" id="BAAAXF010000010">
    <property type="protein sequence ID" value="GAA3493553.1"/>
    <property type="molecule type" value="Genomic_DNA"/>
</dbReference>
<dbReference type="Gene3D" id="3.30.465.10">
    <property type="match status" value="1"/>
</dbReference>
<proteinExistence type="predicted"/>
<dbReference type="Pfam" id="PF01565">
    <property type="entry name" value="FAD_binding_4"/>
    <property type="match status" value="1"/>
</dbReference>
<dbReference type="PANTHER" id="PTHR42934:SF2">
    <property type="entry name" value="GLYCOLATE OXIDASE SUBUNIT GLCD"/>
    <property type="match status" value="1"/>
</dbReference>
<dbReference type="InterPro" id="IPR036318">
    <property type="entry name" value="FAD-bd_PCMH-like_sf"/>
</dbReference>
<dbReference type="PANTHER" id="PTHR42934">
    <property type="entry name" value="GLYCOLATE OXIDASE SUBUNIT GLCD"/>
    <property type="match status" value="1"/>
</dbReference>
<evidence type="ECO:0000313" key="2">
    <source>
        <dbReference type="EMBL" id="GAA3493553.1"/>
    </source>
</evidence>
<name>A0ABP6TFN6_9ACTN</name>
<dbReference type="InterPro" id="IPR016169">
    <property type="entry name" value="FAD-bd_PCMH_sub2"/>
</dbReference>
<evidence type="ECO:0000259" key="1">
    <source>
        <dbReference type="PROSITE" id="PS51387"/>
    </source>
</evidence>
<protein>
    <recommendedName>
        <fullName evidence="1">FAD-binding PCMH-type domain-containing protein</fullName>
    </recommendedName>
</protein>
<feature type="domain" description="FAD-binding PCMH-type" evidence="1">
    <location>
        <begin position="1"/>
        <end position="71"/>
    </location>
</feature>
<dbReference type="InterPro" id="IPR051914">
    <property type="entry name" value="FAD-linked_OxidoTrans_Type4"/>
</dbReference>
<dbReference type="InterPro" id="IPR016166">
    <property type="entry name" value="FAD-bd_PCMH"/>
</dbReference>
<evidence type="ECO:0000313" key="3">
    <source>
        <dbReference type="Proteomes" id="UP001501455"/>
    </source>
</evidence>
<comment type="caution">
    <text evidence="2">The sequence shown here is derived from an EMBL/GenBank/DDBJ whole genome shotgun (WGS) entry which is preliminary data.</text>
</comment>
<reference evidence="3" key="1">
    <citation type="journal article" date="2019" name="Int. J. Syst. Evol. Microbiol.">
        <title>The Global Catalogue of Microorganisms (GCM) 10K type strain sequencing project: providing services to taxonomists for standard genome sequencing and annotation.</title>
        <authorList>
            <consortium name="The Broad Institute Genomics Platform"/>
            <consortium name="The Broad Institute Genome Sequencing Center for Infectious Disease"/>
            <person name="Wu L."/>
            <person name="Ma J."/>
        </authorList>
    </citation>
    <scope>NUCLEOTIDE SEQUENCE [LARGE SCALE GENOMIC DNA]</scope>
    <source>
        <strain evidence="3">JCM 4816</strain>
    </source>
</reference>